<dbReference type="SMART" id="SM00346">
    <property type="entry name" value="HTH_ICLR"/>
    <property type="match status" value="1"/>
</dbReference>
<evidence type="ECO:0000313" key="7">
    <source>
        <dbReference type="Proteomes" id="UP000220840"/>
    </source>
</evidence>
<dbReference type="InterPro" id="IPR014757">
    <property type="entry name" value="Tscrpt_reg_IclR_C"/>
</dbReference>
<keyword evidence="7" id="KW-1185">Reference proteome</keyword>
<organism evidence="6 7">
    <name type="scientific">Clostridium neonatale</name>
    <dbReference type="NCBI Taxonomy" id="137838"/>
    <lineage>
        <taxon>Bacteria</taxon>
        <taxon>Bacillati</taxon>
        <taxon>Bacillota</taxon>
        <taxon>Clostridia</taxon>
        <taxon>Eubacteriales</taxon>
        <taxon>Clostridiaceae</taxon>
        <taxon>Clostridium</taxon>
    </lineage>
</organism>
<dbReference type="GeneID" id="68876134"/>
<sequence length="253" mass="28722">MESSVRVMDRAFDIIELLSKENHPMNLTEISKATGISKSTAYRLLKAMNIRHYVEKDNNGCYYIGIKLIEIVSYHINGLELQTESKPFLSELRSELNLTVHLGILEAHEVIYIEKLDLYPTTRLYSQVGYRSPAFCSSMGKCLLASLSGDELDEALYNCTFEEFTPNTITNMKDLKKHLKKVRQQGWAIDDEEYIMGHRCVGATIFDYRGDAIASISASGHVAQMSDEKLPIIIEHVKEAASQISRRMGYLEN</sequence>
<keyword evidence="2" id="KW-0238">DNA-binding</keyword>
<proteinExistence type="predicted"/>
<dbReference type="AlphaFoldDB" id="A0A2A7MFF9"/>
<dbReference type="PANTHER" id="PTHR30136:SF24">
    <property type="entry name" value="HTH-TYPE TRANSCRIPTIONAL REPRESSOR ALLR"/>
    <property type="match status" value="1"/>
</dbReference>
<dbReference type="Pfam" id="PF09339">
    <property type="entry name" value="HTH_IclR"/>
    <property type="match status" value="1"/>
</dbReference>
<protein>
    <submittedName>
        <fullName evidence="6">IclR family transcriptional regulator</fullName>
    </submittedName>
</protein>
<evidence type="ECO:0000256" key="3">
    <source>
        <dbReference type="ARBA" id="ARBA00023163"/>
    </source>
</evidence>
<evidence type="ECO:0000259" key="5">
    <source>
        <dbReference type="PROSITE" id="PS51078"/>
    </source>
</evidence>
<dbReference type="PROSITE" id="PS51077">
    <property type="entry name" value="HTH_ICLR"/>
    <property type="match status" value="1"/>
</dbReference>
<dbReference type="InterPro" id="IPR029016">
    <property type="entry name" value="GAF-like_dom_sf"/>
</dbReference>
<dbReference type="GO" id="GO:0045892">
    <property type="term" value="P:negative regulation of DNA-templated transcription"/>
    <property type="evidence" value="ECO:0007669"/>
    <property type="project" value="TreeGrafter"/>
</dbReference>
<accession>A0A2A7MFF9</accession>
<dbReference type="InterPro" id="IPR050707">
    <property type="entry name" value="HTH_MetabolicPath_Reg"/>
</dbReference>
<dbReference type="GO" id="GO:0003677">
    <property type="term" value="F:DNA binding"/>
    <property type="evidence" value="ECO:0007669"/>
    <property type="project" value="UniProtKB-KW"/>
</dbReference>
<dbReference type="PANTHER" id="PTHR30136">
    <property type="entry name" value="HELIX-TURN-HELIX TRANSCRIPTIONAL REGULATOR, ICLR FAMILY"/>
    <property type="match status" value="1"/>
</dbReference>
<keyword evidence="3" id="KW-0804">Transcription</keyword>
<dbReference type="InterPro" id="IPR005471">
    <property type="entry name" value="Tscrpt_reg_IclR_N"/>
</dbReference>
<evidence type="ECO:0000259" key="4">
    <source>
        <dbReference type="PROSITE" id="PS51077"/>
    </source>
</evidence>
<dbReference type="InterPro" id="IPR036388">
    <property type="entry name" value="WH-like_DNA-bd_sf"/>
</dbReference>
<dbReference type="EMBL" id="PDCJ01000002">
    <property type="protein sequence ID" value="PEG29828.1"/>
    <property type="molecule type" value="Genomic_DNA"/>
</dbReference>
<gene>
    <name evidence="6" type="ORF">CQ394_14335</name>
</gene>
<dbReference type="SUPFAM" id="SSF55781">
    <property type="entry name" value="GAF domain-like"/>
    <property type="match status" value="1"/>
</dbReference>
<feature type="domain" description="IclR-ED" evidence="5">
    <location>
        <begin position="67"/>
        <end position="250"/>
    </location>
</feature>
<feature type="domain" description="HTH iclR-type" evidence="4">
    <location>
        <begin position="5"/>
        <end position="66"/>
    </location>
</feature>
<reference evidence="6 7" key="1">
    <citation type="submission" date="2017-10" db="EMBL/GenBank/DDBJ databases">
        <title>Effective Description of Clostridium neonatale sp. nov. linked to necrotizing enterocolitis in neonates and a clarification of species assignable to the genus Clostridium (Prazmowski 1880) emend. Lawson and Rainey 2016.</title>
        <authorList>
            <person name="Bernard K."/>
            <person name="Burdz T."/>
            <person name="Wiebe D."/>
            <person name="Balcewich B."/>
            <person name="Alfa M."/>
            <person name="Bernier A.-M."/>
        </authorList>
    </citation>
    <scope>NUCLEOTIDE SEQUENCE [LARGE SCALE GENOMIC DNA]</scope>
    <source>
        <strain evidence="6 7">LCDC99A005</strain>
    </source>
</reference>
<dbReference type="InterPro" id="IPR036390">
    <property type="entry name" value="WH_DNA-bd_sf"/>
</dbReference>
<evidence type="ECO:0000256" key="1">
    <source>
        <dbReference type="ARBA" id="ARBA00023015"/>
    </source>
</evidence>
<dbReference type="PROSITE" id="PS51078">
    <property type="entry name" value="ICLR_ED"/>
    <property type="match status" value="1"/>
</dbReference>
<evidence type="ECO:0000256" key="2">
    <source>
        <dbReference type="ARBA" id="ARBA00023125"/>
    </source>
</evidence>
<dbReference type="RefSeq" id="WP_058293992.1">
    <property type="nucleotide sequence ID" value="NZ_CAKJVD010000011.1"/>
</dbReference>
<dbReference type="Gene3D" id="3.30.450.40">
    <property type="match status" value="1"/>
</dbReference>
<dbReference type="GO" id="GO:0003700">
    <property type="term" value="F:DNA-binding transcription factor activity"/>
    <property type="evidence" value="ECO:0007669"/>
    <property type="project" value="TreeGrafter"/>
</dbReference>
<dbReference type="Proteomes" id="UP000220840">
    <property type="component" value="Unassembled WGS sequence"/>
</dbReference>
<keyword evidence="1" id="KW-0805">Transcription regulation</keyword>
<dbReference type="SUPFAM" id="SSF46785">
    <property type="entry name" value="Winged helix' DNA-binding domain"/>
    <property type="match status" value="1"/>
</dbReference>
<dbReference type="OrthoDB" id="9791752at2"/>
<dbReference type="STRING" id="137838.GCA_001458595_01097"/>
<evidence type="ECO:0000313" key="6">
    <source>
        <dbReference type="EMBL" id="PEG29828.1"/>
    </source>
</evidence>
<dbReference type="Pfam" id="PF01614">
    <property type="entry name" value="IclR_C"/>
    <property type="match status" value="1"/>
</dbReference>
<dbReference type="Gene3D" id="1.10.10.10">
    <property type="entry name" value="Winged helix-like DNA-binding domain superfamily/Winged helix DNA-binding domain"/>
    <property type="match status" value="1"/>
</dbReference>
<name>A0A2A7MFF9_9CLOT</name>
<comment type="caution">
    <text evidence="6">The sequence shown here is derived from an EMBL/GenBank/DDBJ whole genome shotgun (WGS) entry which is preliminary data.</text>
</comment>